<dbReference type="InterPro" id="IPR002035">
    <property type="entry name" value="VWF_A"/>
</dbReference>
<dbReference type="SMART" id="SM00327">
    <property type="entry name" value="VWA"/>
    <property type="match status" value="1"/>
</dbReference>
<dbReference type="AlphaFoldDB" id="G3HDJ4"/>
<evidence type="ECO:0000259" key="14">
    <source>
        <dbReference type="PROSITE" id="PS50234"/>
    </source>
</evidence>
<dbReference type="GO" id="GO:0016020">
    <property type="term" value="C:membrane"/>
    <property type="evidence" value="ECO:0007669"/>
    <property type="project" value="InterPro"/>
</dbReference>
<reference evidence="16" key="1">
    <citation type="journal article" date="2011" name="Nat. Biotechnol.">
        <title>The genomic sequence of the Chinese hamster ovary (CHO)-K1 cell line.</title>
        <authorList>
            <person name="Xu X."/>
            <person name="Nagarajan H."/>
            <person name="Lewis N.E."/>
            <person name="Pan S."/>
            <person name="Cai Z."/>
            <person name="Liu X."/>
            <person name="Chen W."/>
            <person name="Xie M."/>
            <person name="Wang W."/>
            <person name="Hammond S."/>
            <person name="Andersen M.R."/>
            <person name="Neff N."/>
            <person name="Passarelli B."/>
            <person name="Koh W."/>
            <person name="Fan H.C."/>
            <person name="Wang J."/>
            <person name="Gui Y."/>
            <person name="Lee K.H."/>
            <person name="Betenbaugh M.J."/>
            <person name="Quake S.R."/>
            <person name="Famili I."/>
            <person name="Palsson B.O."/>
            <person name="Wang J."/>
        </authorList>
    </citation>
    <scope>NUCLEOTIDE SEQUENCE [LARGE SCALE GENOMIC DNA]</scope>
    <source>
        <strain evidence="16">CHO K1 cell line</strain>
    </source>
</reference>
<keyword evidence="5" id="KW-0677">Repeat</keyword>
<feature type="region of interest" description="Disordered" evidence="11">
    <location>
        <begin position="1"/>
        <end position="41"/>
    </location>
</feature>
<dbReference type="InterPro" id="IPR050525">
    <property type="entry name" value="ECM_Assembly_Org"/>
</dbReference>
<dbReference type="FunFam" id="2.10.25.10:FF:000126">
    <property type="entry name" value="Matrilin 3"/>
    <property type="match status" value="2"/>
</dbReference>
<dbReference type="Gene3D" id="3.40.50.410">
    <property type="entry name" value="von Willebrand factor, type A domain"/>
    <property type="match status" value="1"/>
</dbReference>
<dbReference type="PROSITE" id="PS01186">
    <property type="entry name" value="EGF_2"/>
    <property type="match status" value="2"/>
</dbReference>
<dbReference type="eggNOG" id="ENOG502QSAX">
    <property type="taxonomic scope" value="Eukaryota"/>
</dbReference>
<feature type="domain" description="VWFA" evidence="14">
    <location>
        <begin position="343"/>
        <end position="518"/>
    </location>
</feature>
<evidence type="ECO:0000256" key="4">
    <source>
        <dbReference type="ARBA" id="ARBA00022729"/>
    </source>
</evidence>
<keyword evidence="4" id="KW-0732">Signal</keyword>
<protein>
    <recommendedName>
        <fullName evidence="9">Matrilin-3</fullName>
    </recommendedName>
</protein>
<evidence type="ECO:0000256" key="1">
    <source>
        <dbReference type="ARBA" id="ARBA00004613"/>
    </source>
</evidence>
<comment type="function">
    <text evidence="8">Major component of the extracellular matrix of cartilage and may play a role in the formation of extracellular filamentous networks.</text>
</comment>
<dbReference type="GO" id="GO:0005576">
    <property type="term" value="C:extracellular region"/>
    <property type="evidence" value="ECO:0007669"/>
    <property type="project" value="UniProtKB-SubCell"/>
</dbReference>
<feature type="transmembrane region" description="Helical" evidence="12">
    <location>
        <begin position="143"/>
        <end position="165"/>
    </location>
</feature>
<dbReference type="Pfam" id="PF03821">
    <property type="entry name" value="Mtp"/>
    <property type="match status" value="1"/>
</dbReference>
<evidence type="ECO:0000256" key="7">
    <source>
        <dbReference type="ARBA" id="ARBA00023157"/>
    </source>
</evidence>
<dbReference type="Pfam" id="PF14670">
    <property type="entry name" value="FXa_inhibition"/>
    <property type="match status" value="1"/>
</dbReference>
<evidence type="ECO:0000313" key="15">
    <source>
        <dbReference type="EMBL" id="EGW08223.1"/>
    </source>
</evidence>
<evidence type="ECO:0000256" key="10">
    <source>
        <dbReference type="PROSITE-ProRule" id="PRU00076"/>
    </source>
</evidence>
<evidence type="ECO:0000259" key="13">
    <source>
        <dbReference type="PROSITE" id="PS50026"/>
    </source>
</evidence>
<evidence type="ECO:0000256" key="9">
    <source>
        <dbReference type="ARBA" id="ARBA00074606"/>
    </source>
</evidence>
<dbReference type="SUPFAM" id="SSF53300">
    <property type="entry name" value="vWA-like"/>
    <property type="match status" value="1"/>
</dbReference>
<dbReference type="PANTHER" id="PTHR24020:SF12">
    <property type="entry name" value="MATRILIN-3"/>
    <property type="match status" value="1"/>
</dbReference>
<comment type="caution">
    <text evidence="10">Lacks conserved residue(s) required for the propagation of feature annotation.</text>
</comment>
<dbReference type="Gene3D" id="1.20.5.30">
    <property type="match status" value="1"/>
</dbReference>
<proteinExistence type="predicted"/>
<keyword evidence="12" id="KW-0472">Membrane</keyword>
<dbReference type="SUPFAM" id="SSF57196">
    <property type="entry name" value="EGF/Laminin"/>
    <property type="match status" value="2"/>
</dbReference>
<dbReference type="FunFam" id="3.40.50.410:FF:000018">
    <property type="entry name" value="Matrilin 1"/>
    <property type="match status" value="1"/>
</dbReference>
<feature type="region of interest" description="Disordered" evidence="11">
    <location>
        <begin position="286"/>
        <end position="307"/>
    </location>
</feature>
<comment type="subcellular location">
    <subcellularLocation>
        <location evidence="1">Secreted</location>
    </subcellularLocation>
</comment>
<sequence length="675" mass="74654">MWQKAEGDTPSRGRARAAPSAQSAGAQELAGTRAEGGTEDASFGFGQRRRVVWVQPLGRRKLLSGTWARTRPARFPMVSMTFKRSRSDRFYSTRCCGCCHVVNLLMAILLTVEVTHPNSMPAVNIQYEVIGNYYSSERMADNACVLFAVSVLMFIISSMLVYGAISYQVGWLIPFFCYRLFDFVLSCLVAISSLTYLPRIKEYLDQLPDFPYKDDLLALDSSCLLFIVLVFFVVFIIFKAYLINCVWNCYKYINNRNVPEIAVYPAFEAPPQPPSGLLKEASFFQHSRSETKDPTAKGRGRKGLEGSQDLEDGLVEDAGEGWSGTRKENQTAMSCVCKSRPLDLVFIIDSSRSVRPLEFTKVKTFVARIIDTLDIGAADTRVAVVNYASTVKIEFQLNTYSDKRALKQAVARITPLSTGTMSGLAIQTAMEEAFTVEAGARGPMSNIPKVAIIVTDGRPQDQVNEVAARARASGIELYAVGVDRADMESLKMMASKPLEDHVFYVETYGVIEKLSARFQETFCALDPCVLGTHQCQHVCISDGNGRHHCECSQGYTLNADQKTCSAVDKCALNTHGCEQICVNDRNGSYHCECYEGYTLNADRATCADIEEARSLISIEDACGCEATLAFQEKVSSHLQKLNTKHILSGRFFPSSSSPSSSSPSFSFSFLRQGLI</sequence>
<dbReference type="STRING" id="10029.G3HDJ4"/>
<dbReference type="InParanoid" id="G3HDJ4"/>
<dbReference type="PROSITE" id="PS50026">
    <property type="entry name" value="EGF_3"/>
    <property type="match status" value="1"/>
</dbReference>
<dbReference type="InterPro" id="IPR000742">
    <property type="entry name" value="EGF"/>
</dbReference>
<keyword evidence="2" id="KW-0964">Secreted</keyword>
<dbReference type="SMART" id="SM01279">
    <property type="entry name" value="Matrilin_ccoil"/>
    <property type="match status" value="1"/>
</dbReference>
<dbReference type="GlyGen" id="G3HDJ4">
    <property type="glycosylation" value="1 site"/>
</dbReference>
<dbReference type="EMBL" id="JH000297">
    <property type="protein sequence ID" value="EGW08223.1"/>
    <property type="molecule type" value="Genomic_DNA"/>
</dbReference>
<dbReference type="InterPro" id="IPR004687">
    <property type="entry name" value="LAPTM4/5"/>
</dbReference>
<dbReference type="SMART" id="SM00181">
    <property type="entry name" value="EGF"/>
    <property type="match status" value="2"/>
</dbReference>
<name>G3HDJ4_CRIGR</name>
<dbReference type="PaxDb" id="10029-XP_007625238.1"/>
<feature type="domain" description="EGF-like" evidence="13">
    <location>
        <begin position="524"/>
        <end position="565"/>
    </location>
</feature>
<dbReference type="InterPro" id="IPR036337">
    <property type="entry name" value="Matrilin_CC_sf"/>
</dbReference>
<keyword evidence="3 10" id="KW-0245">EGF-like domain</keyword>
<dbReference type="PRINTS" id="PR00453">
    <property type="entry name" value="VWFADOMAIN"/>
</dbReference>
<dbReference type="InterPro" id="IPR001881">
    <property type="entry name" value="EGF-like_Ca-bd_dom"/>
</dbReference>
<dbReference type="PROSITE" id="PS50234">
    <property type="entry name" value="VWFA"/>
    <property type="match status" value="1"/>
</dbReference>
<feature type="transmembrane region" description="Helical" evidence="12">
    <location>
        <begin position="171"/>
        <end position="197"/>
    </location>
</feature>
<evidence type="ECO:0000313" key="16">
    <source>
        <dbReference type="Proteomes" id="UP000001075"/>
    </source>
</evidence>
<evidence type="ECO:0000256" key="5">
    <source>
        <dbReference type="ARBA" id="ARBA00022737"/>
    </source>
</evidence>
<organism evidence="15 16">
    <name type="scientific">Cricetulus griseus</name>
    <name type="common">Chinese hamster</name>
    <name type="synonym">Cricetulus barabensis griseus</name>
    <dbReference type="NCBI Taxonomy" id="10029"/>
    <lineage>
        <taxon>Eukaryota</taxon>
        <taxon>Metazoa</taxon>
        <taxon>Chordata</taxon>
        <taxon>Craniata</taxon>
        <taxon>Vertebrata</taxon>
        <taxon>Euteleostomi</taxon>
        <taxon>Mammalia</taxon>
        <taxon>Eutheria</taxon>
        <taxon>Euarchontoglires</taxon>
        <taxon>Glires</taxon>
        <taxon>Rodentia</taxon>
        <taxon>Myomorpha</taxon>
        <taxon>Muroidea</taxon>
        <taxon>Cricetidae</taxon>
        <taxon>Cricetinae</taxon>
        <taxon>Cricetulus</taxon>
    </lineage>
</organism>
<feature type="compositionally biased region" description="Low complexity" evidence="11">
    <location>
        <begin position="12"/>
        <end position="27"/>
    </location>
</feature>
<evidence type="ECO:0000256" key="2">
    <source>
        <dbReference type="ARBA" id="ARBA00022525"/>
    </source>
</evidence>
<evidence type="ECO:0000256" key="3">
    <source>
        <dbReference type="ARBA" id="ARBA00022536"/>
    </source>
</evidence>
<dbReference type="PANTHER" id="PTHR24020">
    <property type="entry name" value="COLLAGEN ALPHA"/>
    <property type="match status" value="1"/>
</dbReference>
<dbReference type="Pfam" id="PF10393">
    <property type="entry name" value="Matrilin_ccoil"/>
    <property type="match status" value="1"/>
</dbReference>
<dbReference type="GO" id="GO:0005509">
    <property type="term" value="F:calcium ion binding"/>
    <property type="evidence" value="ECO:0007669"/>
    <property type="project" value="InterPro"/>
</dbReference>
<keyword evidence="12" id="KW-0812">Transmembrane</keyword>
<keyword evidence="12" id="KW-1133">Transmembrane helix</keyword>
<evidence type="ECO:0000256" key="6">
    <source>
        <dbReference type="ARBA" id="ARBA00023054"/>
    </source>
</evidence>
<accession>G3HDJ4</accession>
<dbReference type="CDD" id="cd00054">
    <property type="entry name" value="EGF_CA"/>
    <property type="match status" value="1"/>
</dbReference>
<dbReference type="Pfam" id="PF00092">
    <property type="entry name" value="VWA"/>
    <property type="match status" value="1"/>
</dbReference>
<evidence type="ECO:0000256" key="11">
    <source>
        <dbReference type="SAM" id="MobiDB-lite"/>
    </source>
</evidence>
<feature type="compositionally biased region" description="Basic and acidic residues" evidence="11">
    <location>
        <begin position="1"/>
        <end position="11"/>
    </location>
</feature>
<feature type="transmembrane region" description="Helical" evidence="12">
    <location>
        <begin position="217"/>
        <end position="242"/>
    </location>
</feature>
<evidence type="ECO:0000256" key="12">
    <source>
        <dbReference type="SAM" id="Phobius"/>
    </source>
</evidence>
<dbReference type="SMART" id="SM00179">
    <property type="entry name" value="EGF_CA"/>
    <property type="match status" value="2"/>
</dbReference>
<keyword evidence="7" id="KW-1015">Disulfide bond</keyword>
<dbReference type="InterPro" id="IPR036465">
    <property type="entry name" value="vWFA_dom_sf"/>
</dbReference>
<evidence type="ECO:0000256" key="8">
    <source>
        <dbReference type="ARBA" id="ARBA00056017"/>
    </source>
</evidence>
<dbReference type="GO" id="GO:0031012">
    <property type="term" value="C:extracellular matrix"/>
    <property type="evidence" value="ECO:0007669"/>
    <property type="project" value="UniProtKB-ARBA"/>
</dbReference>
<dbReference type="InterPro" id="IPR019466">
    <property type="entry name" value="Matrilin_CC_trimer"/>
</dbReference>
<feature type="compositionally biased region" description="Basic and acidic residues" evidence="11">
    <location>
        <begin position="287"/>
        <end position="296"/>
    </location>
</feature>
<gene>
    <name evidence="15" type="ORF">I79_008578</name>
</gene>
<dbReference type="Gene3D" id="2.10.25.10">
    <property type="entry name" value="Laminin"/>
    <property type="match status" value="2"/>
</dbReference>
<keyword evidence="6" id="KW-0175">Coiled coil</keyword>
<dbReference type="Proteomes" id="UP000001075">
    <property type="component" value="Unassembled WGS sequence"/>
</dbReference>